<evidence type="ECO:0000313" key="2">
    <source>
        <dbReference type="Proteomes" id="UP000244037"/>
    </source>
</evidence>
<reference evidence="1 2" key="1">
    <citation type="submission" date="2018-04" db="EMBL/GenBank/DDBJ databases">
        <title>Genomic Encyclopedia of Archaeal and Bacterial Type Strains, Phase II (KMG-II): from individual species to whole genera.</title>
        <authorList>
            <person name="Goeker M."/>
        </authorList>
    </citation>
    <scope>NUCLEOTIDE SEQUENCE [LARGE SCALE GENOMIC DNA]</scope>
    <source>
        <strain evidence="1 2">DSM 19783</strain>
    </source>
</reference>
<keyword evidence="2" id="KW-1185">Reference proteome</keyword>
<proteinExistence type="predicted"/>
<accession>A0A8E3AR96</accession>
<sequence>MPRIGGGRWAGPGGGRRLIVGTGPVLGALADGDTLGLAVTWGSYASTIGGTLATAREMRLGAGNWASYDGDVEVSAGEDWQIRETVSLSGLTLSRTFLSGVSAVVALEPAWSAPIAGNGLPDLTLYIGGDPVVIDVSSDFDLGNPTASLAPVGTLPAWASWSSPNVTLDPGEVSDATSATLVFRATNVIDTADTGFQVAIISPYAAPTYTVSLGAIVEGQTVGAPGSGANVQPTLSGGAGVPAAALTWSATVDGSPASLPITAVAGTDIVLTASDASHPTGAFSASSSPVTVSAAATLSIDTAPTLSSVAPVEGNTIAATPGTVSGGESTRTWRWYSGATLLQEGPSAAYTITATSVGGTIFAQQVEIPLGSGSPVTRDSAPSGTVVPLVFSILDNDNGTAAITFTEGAESRVFYEIPDGPYQGTYDLDLGVLQTLPVCIATPALTGTATVGELLTSVAFYWVYNPDLGDLVVEDGWETGGEVIADASGLTHLVGEAEAGLATGRTETGTQAGASGPVIVRGPTRQIASGSVQPVISDLAIVRTGYSELRISADVTNVGDGALHVVAGDLLSPNARQISQGLTGEGEPAFRVGSTPITAPGVVAVAVSAFSEGPEIIEVAVAQISISDDPSNVLSGVTSLPPPTATGGSVIIAGPIFDPADWIIGAIGGGHIRFTGA</sequence>
<protein>
    <submittedName>
        <fullName evidence="1">Uncharacterized protein</fullName>
    </submittedName>
</protein>
<dbReference type="EMBL" id="QAYC01000008">
    <property type="protein sequence ID" value="PTW48335.1"/>
    <property type="molecule type" value="Genomic_DNA"/>
</dbReference>
<dbReference type="AlphaFoldDB" id="A0A8E3AR96"/>
<dbReference type="Proteomes" id="UP000244037">
    <property type="component" value="Unassembled WGS sequence"/>
</dbReference>
<name>A0A8E3AR96_9RHOB</name>
<gene>
    <name evidence="1" type="ORF">C8N38_10887</name>
</gene>
<organism evidence="1 2">
    <name type="scientific">Rhodovulum kholense</name>
    <dbReference type="NCBI Taxonomy" id="453584"/>
    <lineage>
        <taxon>Bacteria</taxon>
        <taxon>Pseudomonadati</taxon>
        <taxon>Pseudomonadota</taxon>
        <taxon>Alphaproteobacteria</taxon>
        <taxon>Rhodobacterales</taxon>
        <taxon>Paracoccaceae</taxon>
        <taxon>Rhodovulum</taxon>
    </lineage>
</organism>
<dbReference type="OrthoDB" id="733404at2"/>
<comment type="caution">
    <text evidence="1">The sequence shown here is derived from an EMBL/GenBank/DDBJ whole genome shotgun (WGS) entry which is preliminary data.</text>
</comment>
<evidence type="ECO:0000313" key="1">
    <source>
        <dbReference type="EMBL" id="PTW48335.1"/>
    </source>
</evidence>
<dbReference type="RefSeq" id="WP_108027401.1">
    <property type="nucleotide sequence ID" value="NZ_QAYC01000008.1"/>
</dbReference>